<accession>A0A1D3K8T5</accession>
<proteinExistence type="predicted"/>
<gene>
    <name evidence="1" type="ORF">PVE_R2G0694</name>
</gene>
<dbReference type="Pfam" id="PF13289">
    <property type="entry name" value="SIR2_2"/>
    <property type="match status" value="1"/>
</dbReference>
<dbReference type="Proteomes" id="UP000245431">
    <property type="component" value="Chromosome PVE_r2"/>
</dbReference>
<name>A0A1D3K8T5_PSEVE</name>
<organism evidence="1 2">
    <name type="scientific">Pseudomonas veronii 1YdBTEX2</name>
    <dbReference type="NCBI Taxonomy" id="1295141"/>
    <lineage>
        <taxon>Bacteria</taxon>
        <taxon>Pseudomonadati</taxon>
        <taxon>Pseudomonadota</taxon>
        <taxon>Gammaproteobacteria</taxon>
        <taxon>Pseudomonadales</taxon>
        <taxon>Pseudomonadaceae</taxon>
        <taxon>Pseudomonas</taxon>
    </lineage>
</organism>
<sequence>MASGPNDQVHYNAVRRALQNGNAAVMVGAGFSKNAENGVELAMWQEVAQELWRELNPGAPELSDFSASTVTQLGEQYARVFSKPGLEELLKRLIPDDRVAPGLLHRSLMSLQWSEIFTTNYDTLLERAAEAIVDKAHYTVMCREDIPQSKILGRRRIVKLHGSFPSQRPFIFTEEDYRRYPEKSAPFINLVRQSMLENVFCLIGFSGDDPNFLYWIGWVRDMLDEHALPIYLFVIHPPSLGTQKLLESRRVTFVVLPTKAGIEDWDYAARFATLFEILKKPLTEDVEDWGHRPAELSHILNAPENTSPRYERVVATFSVIRKARNSHPGWFVTPYAIRKRFFSSVREIHNLLHSSQVHEQFLTRAPYVGIAVLAEYSWHQDVLLQCLSDELAGVALRLLGQTDPKSFNVSAIERDDLERLEAQTPFAFQQRWKDLALGVLRWAREAVRHAEFLTITDSLQRHFSTDLQVIDQITYEDILLKLYTGERDIAQQALKNWDIRSPDSYMLVRKGMLLGEIGEITAGLKIALLGLKRLRKNQRSRSKSTLYLSQEAWACLAIGYLQNTLDDPLDQQAPVDEQEFFPEVVTRRLSYLASVGHDVEREILQLTADLNAEAPAPSQPVTYTPLFELGRYSTTRHLAGGHSFGNKIRAAFAWLSLTDRVSLVPRVGNATFDMGSFGQAAWWVQYADSMQRVLSVMIRLLSSKMLEPRNPTQFIHSAGWLSRYQVARMPWPLAQELFERSIDFVDRMFPQEFQSDLMERVIGFHMQLASRLVIRIPVPGFAAIQLERVIRLYKSKQMVLHPDLWKEATNLTARCFEVLSPSERLNSLVSLASIPDFLELGIHNRFHETDWLSLHLLHRRESDLVIGKPSGEMEALVDALIDRLLVNASVIGTNSAESEPNTEGIWSRLFWIREWGGVSKSQMSAVERLLLSEEGWPAIPGRHRWAVFSWVTSQRKKNARKRYKHWMLQQSLEDFSSVSPRSASEGQPVRSWGLRNADGFLTNLYHSVDLAAWSEDEMATALLIIKRWWDAEWLFIQPELSRLDELKKMFVTRMKAIDSILAAFVDAYSLSALSKRAALMDWCNEMRDGLETAGSSLLCSDLACAFNSADQATLAQLEGKVLFRLFDSDIVGANDIAKVISYWAQHRGTKQYEPPSGLVYSLAGVISARRMPVLPWALSAVTEISERHPDWITSSCYSLLNVGLTIMLSELTYVERPDGTGIPDDSVPVLRFGCVRLARALRMCSFYRAEDACGLWLKQAINDPLPELRFI</sequence>
<evidence type="ECO:0000313" key="2">
    <source>
        <dbReference type="Proteomes" id="UP000245431"/>
    </source>
</evidence>
<dbReference type="EMBL" id="LT599584">
    <property type="protein sequence ID" value="SBW84720.1"/>
    <property type="molecule type" value="Genomic_DNA"/>
</dbReference>
<evidence type="ECO:0000313" key="1">
    <source>
        <dbReference type="EMBL" id="SBW84720.1"/>
    </source>
</evidence>
<dbReference type="RefSeq" id="WP_017849298.1">
    <property type="nucleotide sequence ID" value="NZ_AOUH01000042.1"/>
</dbReference>
<dbReference type="SUPFAM" id="SSF52467">
    <property type="entry name" value="DHS-like NAD/FAD-binding domain"/>
    <property type="match status" value="1"/>
</dbReference>
<dbReference type="AlphaFoldDB" id="A0A1D3K8T5"/>
<dbReference type="InterPro" id="IPR029035">
    <property type="entry name" value="DHS-like_NAD/FAD-binding_dom"/>
</dbReference>
<reference evidence="2" key="1">
    <citation type="submission" date="2016-07" db="EMBL/GenBank/DDBJ databases">
        <authorList>
            <person name="Florea S."/>
            <person name="Webb J.S."/>
            <person name="Jaromczyk J."/>
            <person name="Schardl C.L."/>
        </authorList>
    </citation>
    <scope>NUCLEOTIDE SEQUENCE [LARGE SCALE GENOMIC DNA]</scope>
    <source>
        <strain evidence="2">1YdBTEX2</strain>
    </source>
</reference>
<protein>
    <submittedName>
        <fullName evidence="1">Uncharacterized protein</fullName>
    </submittedName>
</protein>